<evidence type="ECO:0000256" key="2">
    <source>
        <dbReference type="ARBA" id="ARBA00022737"/>
    </source>
</evidence>
<dbReference type="PANTHER" id="PTHR14677:SF20">
    <property type="entry name" value="ZINC FINGER AN1-TYPE CONTAINING 2A-RELATED"/>
    <property type="match status" value="1"/>
</dbReference>
<evidence type="ECO:0000313" key="9">
    <source>
        <dbReference type="RefSeq" id="XP_017858075.1"/>
    </source>
</evidence>
<feature type="region of interest" description="Disordered" evidence="6">
    <location>
        <begin position="220"/>
        <end position="260"/>
    </location>
</feature>
<feature type="region of interest" description="Disordered" evidence="6">
    <location>
        <begin position="164"/>
        <end position="190"/>
    </location>
</feature>
<evidence type="ECO:0000256" key="1">
    <source>
        <dbReference type="ARBA" id="ARBA00022723"/>
    </source>
</evidence>
<dbReference type="SMART" id="SM00154">
    <property type="entry name" value="ZnF_AN1"/>
    <property type="match status" value="2"/>
</dbReference>
<feature type="compositionally biased region" description="Low complexity" evidence="6">
    <location>
        <begin position="230"/>
        <end position="242"/>
    </location>
</feature>
<dbReference type="Proteomes" id="UP000694904">
    <property type="component" value="Chromosome 3"/>
</dbReference>
<dbReference type="InterPro" id="IPR035896">
    <property type="entry name" value="AN1-like_Znf"/>
</dbReference>
<dbReference type="SUPFAM" id="SSF118310">
    <property type="entry name" value="AN1-like Zinc finger"/>
    <property type="match status" value="2"/>
</dbReference>
<evidence type="ECO:0000256" key="3">
    <source>
        <dbReference type="ARBA" id="ARBA00022771"/>
    </source>
</evidence>
<dbReference type="Pfam" id="PF01428">
    <property type="entry name" value="zf-AN1"/>
    <property type="match status" value="2"/>
</dbReference>
<keyword evidence="3 5" id="KW-0863">Zinc-finger</keyword>
<accession>A0ABM1NSY9</accession>
<dbReference type="PROSITE" id="PS51039">
    <property type="entry name" value="ZF_AN1"/>
    <property type="match status" value="2"/>
</dbReference>
<protein>
    <submittedName>
        <fullName evidence="9">AN1-type zinc finger protein 2A</fullName>
    </submittedName>
</protein>
<keyword evidence="2" id="KW-0677">Repeat</keyword>
<dbReference type="PANTHER" id="PTHR14677">
    <property type="entry name" value="ARSENITE INDUCUBLE RNA ASSOCIATED PROTEIN AIP-1-RELATED"/>
    <property type="match status" value="1"/>
</dbReference>
<dbReference type="InterPro" id="IPR057357">
    <property type="entry name" value="Znf-C2H2_ZFAND2A/B"/>
</dbReference>
<dbReference type="InterPro" id="IPR000058">
    <property type="entry name" value="Znf_AN1"/>
</dbReference>
<evidence type="ECO:0000256" key="5">
    <source>
        <dbReference type="PROSITE-ProRule" id="PRU00449"/>
    </source>
</evidence>
<organism evidence="8 9">
    <name type="scientific">Drosophila arizonae</name>
    <name type="common">Fruit fly</name>
    <dbReference type="NCBI Taxonomy" id="7263"/>
    <lineage>
        <taxon>Eukaryota</taxon>
        <taxon>Metazoa</taxon>
        <taxon>Ecdysozoa</taxon>
        <taxon>Arthropoda</taxon>
        <taxon>Hexapoda</taxon>
        <taxon>Insecta</taxon>
        <taxon>Pterygota</taxon>
        <taxon>Neoptera</taxon>
        <taxon>Endopterygota</taxon>
        <taxon>Diptera</taxon>
        <taxon>Brachycera</taxon>
        <taxon>Muscomorpha</taxon>
        <taxon>Ephydroidea</taxon>
        <taxon>Drosophilidae</taxon>
        <taxon>Drosophila</taxon>
    </lineage>
</organism>
<feature type="domain" description="AN1-type" evidence="7">
    <location>
        <begin position="4"/>
        <end position="52"/>
    </location>
</feature>
<reference evidence="8" key="2">
    <citation type="journal article" date="2016" name="G3 (Bethesda)">
        <title>Genome Evolution in Three Species of Cactophilic Drosophila.</title>
        <authorList>
            <person name="Sanchez-Flores A."/>
            <person name="Penazola F."/>
            <person name="Carpinteyro-Ponce J."/>
            <person name="Nazario-Yepiz N."/>
            <person name="Abreu-Goodger C."/>
            <person name="Machado C.A."/>
            <person name="Markow T.A."/>
        </authorList>
    </citation>
    <scope>NUCLEOTIDE SEQUENCE [LARGE SCALE GENOMIC DNA]</scope>
</reference>
<dbReference type="GeneID" id="108610466"/>
<name>A0ABM1NSY9_DROAR</name>
<reference evidence="8" key="1">
    <citation type="journal article" date="1997" name="Nucleic Acids Res.">
        <title>tRNAscan-SE: a program for improved detection of transfer RNA genes in genomic sequence.</title>
        <authorList>
            <person name="Lowe T.M."/>
            <person name="Eddy S.R."/>
        </authorList>
    </citation>
    <scope>NUCLEOTIDE SEQUENCE [LARGE SCALE GENOMIC DNA]</scope>
</reference>
<dbReference type="RefSeq" id="XP_017858075.1">
    <property type="nucleotide sequence ID" value="XM_018002586.1"/>
</dbReference>
<dbReference type="Gene3D" id="4.10.1110.10">
    <property type="entry name" value="AN1-like Zinc finger"/>
    <property type="match status" value="2"/>
</dbReference>
<keyword evidence="1" id="KW-0479">Metal-binding</keyword>
<sequence>MEFPHLGQHCNEPTCNRLDFLPVKCDSCEKVFCASHYNYERHKCPGAHKKNFQVPICPLCGEPVPTAPGVEPDLTVSQHIDKQCKSDSKKIYTNRCHAKGCKRKELIPVQCSQCKLNFCLRHRHTSDHDCKPASTTSALDSASASTSQGVFKIFSDTRAKAAQAAERRLQSKAQTNTKSKPVPAATATVAQRTQVQNIQGNMTEDEALAHALALSIMEQDDASGANRNGSATSSATTQRATTVGGRDPQQANEKDKCLLS</sequence>
<evidence type="ECO:0000313" key="8">
    <source>
        <dbReference type="Proteomes" id="UP000694904"/>
    </source>
</evidence>
<reference evidence="9" key="3">
    <citation type="submission" date="2025-08" db="UniProtKB">
        <authorList>
            <consortium name="RefSeq"/>
        </authorList>
    </citation>
    <scope>IDENTIFICATION</scope>
    <source>
        <tissue evidence="9">Whole organism</tissue>
    </source>
</reference>
<dbReference type="Pfam" id="PF25403">
    <property type="entry name" value="zf-C2H2_ZFAND2"/>
    <property type="match status" value="1"/>
</dbReference>
<proteinExistence type="predicted"/>
<feature type="domain" description="AN1-type" evidence="7">
    <location>
        <begin position="90"/>
        <end position="138"/>
    </location>
</feature>
<evidence type="ECO:0000256" key="6">
    <source>
        <dbReference type="SAM" id="MobiDB-lite"/>
    </source>
</evidence>
<gene>
    <name evidence="9" type="primary">LOC108610466</name>
</gene>
<evidence type="ECO:0000259" key="7">
    <source>
        <dbReference type="PROSITE" id="PS51039"/>
    </source>
</evidence>
<evidence type="ECO:0000256" key="4">
    <source>
        <dbReference type="ARBA" id="ARBA00022833"/>
    </source>
</evidence>
<feature type="compositionally biased region" description="Low complexity" evidence="6">
    <location>
        <begin position="181"/>
        <end position="190"/>
    </location>
</feature>
<keyword evidence="8" id="KW-1185">Reference proteome</keyword>
<keyword evidence="4" id="KW-0862">Zinc</keyword>